<dbReference type="AlphaFoldDB" id="A0A6M3MCM1"/>
<sequence length="180" mass="19702">MTRQVGPPQDLGPCCVIWDPDTANLELGPTFGTVTFRSEDNVESIFHDKHGVAPVDAVYTGRVATLEVPMTSPNLLQLETVIEASYKKKSAGKYKILWVPNPVGGAIFPDSKEIILKPAVDQVCAANTAKWLHIFRAFPVANIELGFDNSGQRVYNVLFMVFPDDTSGLEGKLWRLGPAS</sequence>
<name>A0A6M3MCM1_9ZZZZ</name>
<gene>
    <name evidence="1" type="ORF">MM171A00688_0005</name>
    <name evidence="2" type="ORF">MM171B01217_0005</name>
</gene>
<reference evidence="2" key="1">
    <citation type="submission" date="2020-03" db="EMBL/GenBank/DDBJ databases">
        <title>The deep terrestrial virosphere.</title>
        <authorList>
            <person name="Holmfeldt K."/>
            <person name="Nilsson E."/>
            <person name="Simone D."/>
            <person name="Lopez-Fernandez M."/>
            <person name="Wu X."/>
            <person name="de Brujin I."/>
            <person name="Lundin D."/>
            <person name="Andersson A."/>
            <person name="Bertilsson S."/>
            <person name="Dopson M."/>
        </authorList>
    </citation>
    <scope>NUCLEOTIDE SEQUENCE</scope>
    <source>
        <strain evidence="1">MM171A00688</strain>
        <strain evidence="2">MM171B01217</strain>
    </source>
</reference>
<proteinExistence type="predicted"/>
<evidence type="ECO:0000313" key="2">
    <source>
        <dbReference type="EMBL" id="QJB02512.1"/>
    </source>
</evidence>
<dbReference type="EMBL" id="MT143682">
    <property type="protein sequence ID" value="QJB00122.1"/>
    <property type="molecule type" value="Genomic_DNA"/>
</dbReference>
<protein>
    <submittedName>
        <fullName evidence="2">Uncharacterized protein</fullName>
    </submittedName>
</protein>
<dbReference type="EMBL" id="MT143789">
    <property type="protein sequence ID" value="QJB02512.1"/>
    <property type="molecule type" value="Genomic_DNA"/>
</dbReference>
<organism evidence="2">
    <name type="scientific">viral metagenome</name>
    <dbReference type="NCBI Taxonomy" id="1070528"/>
    <lineage>
        <taxon>unclassified sequences</taxon>
        <taxon>metagenomes</taxon>
        <taxon>organismal metagenomes</taxon>
    </lineage>
</organism>
<accession>A0A6M3MCM1</accession>
<evidence type="ECO:0000313" key="1">
    <source>
        <dbReference type="EMBL" id="QJB00122.1"/>
    </source>
</evidence>